<protein>
    <submittedName>
        <fullName evidence="7">FUSC family protein</fullName>
    </submittedName>
</protein>
<dbReference type="InterPro" id="IPR049453">
    <property type="entry name" value="Memb_transporter_dom"/>
</dbReference>
<dbReference type="GO" id="GO:0005886">
    <property type="term" value="C:plasma membrane"/>
    <property type="evidence" value="ECO:0007669"/>
    <property type="project" value="InterPro"/>
</dbReference>
<keyword evidence="2 5" id="KW-0812">Transmembrane</keyword>
<feature type="transmembrane region" description="Helical" evidence="5">
    <location>
        <begin position="130"/>
        <end position="149"/>
    </location>
</feature>
<feature type="transmembrane region" description="Helical" evidence="5">
    <location>
        <begin position="314"/>
        <end position="334"/>
    </location>
</feature>
<feature type="transmembrane region" description="Helical" evidence="5">
    <location>
        <begin position="39"/>
        <end position="67"/>
    </location>
</feature>
<feature type="transmembrane region" description="Helical" evidence="5">
    <location>
        <begin position="105"/>
        <end position="123"/>
    </location>
</feature>
<dbReference type="PANTHER" id="PTHR31086">
    <property type="entry name" value="ALUMINUM-ACTIVATED MALATE TRANSPORTER 10"/>
    <property type="match status" value="1"/>
</dbReference>
<evidence type="ECO:0000313" key="7">
    <source>
        <dbReference type="EMBL" id="NTS30800.1"/>
    </source>
</evidence>
<dbReference type="Pfam" id="PF04632">
    <property type="entry name" value="FUSC"/>
    <property type="match status" value="1"/>
</dbReference>
<feature type="transmembrane region" description="Helical" evidence="5">
    <location>
        <begin position="290"/>
        <end position="307"/>
    </location>
</feature>
<feature type="transmembrane region" description="Helical" evidence="5">
    <location>
        <begin position="265"/>
        <end position="284"/>
    </location>
</feature>
<keyword evidence="3 5" id="KW-1133">Transmembrane helix</keyword>
<accession>A0A849VRS9</accession>
<feature type="transmembrane region" description="Helical" evidence="5">
    <location>
        <begin position="233"/>
        <end position="253"/>
    </location>
</feature>
<evidence type="ECO:0000256" key="5">
    <source>
        <dbReference type="SAM" id="Phobius"/>
    </source>
</evidence>
<dbReference type="AlphaFoldDB" id="A0A849VRS9"/>
<evidence type="ECO:0000256" key="3">
    <source>
        <dbReference type="ARBA" id="ARBA00022989"/>
    </source>
</evidence>
<evidence type="ECO:0000256" key="1">
    <source>
        <dbReference type="ARBA" id="ARBA00004141"/>
    </source>
</evidence>
<dbReference type="InterPro" id="IPR006726">
    <property type="entry name" value="PHBA_efflux_AaeB/fusaric-R"/>
</dbReference>
<feature type="transmembrane region" description="Helical" evidence="5">
    <location>
        <begin position="79"/>
        <end position="99"/>
    </location>
</feature>
<keyword evidence="8" id="KW-1185">Reference proteome</keyword>
<evidence type="ECO:0000256" key="2">
    <source>
        <dbReference type="ARBA" id="ARBA00022692"/>
    </source>
</evidence>
<proteinExistence type="predicted"/>
<feature type="transmembrane region" description="Helical" evidence="5">
    <location>
        <begin position="161"/>
        <end position="182"/>
    </location>
</feature>
<sequence>MNFIRHLFGVSRSLWKAITDELRSVGRPGPRLVDELECVLSVLLAIVFAHALGAQYVGWAAFSGYAVMRSRLSESVMRGTLRITGTIAGAIVALILAPLIADKSFPLALALALIGATTLYFALVSRRSYAWLFTGLTFCMILIEGMMQPASSVFPFARSRIVEILAGTFACIIVSALSNWTIRRALRRDEPKTATPLATPAATLWHKGAALHALQAGIALAFIPFIWRWTGFASLSQSSVTIMAVMLLPVATLESSVLNPVTSKIAMRFVGCAAGGVLAIAVLLSSHHSPLLMTLALCVAVIIGRHVENGNPATSYIGIQFALAFLVVLVPDNYMNAAPEPGLNRLAGILLGIVILEPVLLAWHLLFADKSPPKVGMAAEPDNMPRE</sequence>
<dbReference type="Pfam" id="PF13515">
    <property type="entry name" value="FUSC_2"/>
    <property type="match status" value="1"/>
</dbReference>
<gene>
    <name evidence="7" type="ORF">HQ945_06005</name>
</gene>
<evidence type="ECO:0000256" key="4">
    <source>
        <dbReference type="ARBA" id="ARBA00023136"/>
    </source>
</evidence>
<comment type="caution">
    <text evidence="7">The sequence shown here is derived from an EMBL/GenBank/DDBJ whole genome shotgun (WGS) entry which is preliminary data.</text>
</comment>
<keyword evidence="4 5" id="KW-0472">Membrane</keyword>
<dbReference type="RefSeq" id="WP_113279729.1">
    <property type="nucleotide sequence ID" value="NZ_JABUMX010000001.1"/>
</dbReference>
<evidence type="ECO:0000313" key="8">
    <source>
        <dbReference type="Proteomes" id="UP000550508"/>
    </source>
</evidence>
<feature type="transmembrane region" description="Helical" evidence="5">
    <location>
        <begin position="346"/>
        <end position="367"/>
    </location>
</feature>
<organism evidence="7 8">
    <name type="scientific">Phyllobacterium pellucidum</name>
    <dbReference type="NCBI Taxonomy" id="2740464"/>
    <lineage>
        <taxon>Bacteria</taxon>
        <taxon>Pseudomonadati</taxon>
        <taxon>Pseudomonadota</taxon>
        <taxon>Alphaproteobacteria</taxon>
        <taxon>Hyphomicrobiales</taxon>
        <taxon>Phyllobacteriaceae</taxon>
        <taxon>Phyllobacterium</taxon>
    </lineage>
</organism>
<dbReference type="EMBL" id="JABUMX010000001">
    <property type="protein sequence ID" value="NTS30800.1"/>
    <property type="molecule type" value="Genomic_DNA"/>
</dbReference>
<feature type="transmembrane region" description="Helical" evidence="5">
    <location>
        <begin position="209"/>
        <end position="227"/>
    </location>
</feature>
<evidence type="ECO:0000259" key="6">
    <source>
        <dbReference type="Pfam" id="PF13515"/>
    </source>
</evidence>
<dbReference type="Proteomes" id="UP000550508">
    <property type="component" value="Unassembled WGS sequence"/>
</dbReference>
<name>A0A849VRS9_9HYPH</name>
<dbReference type="GO" id="GO:0022857">
    <property type="term" value="F:transmembrane transporter activity"/>
    <property type="evidence" value="ECO:0007669"/>
    <property type="project" value="InterPro"/>
</dbReference>
<feature type="domain" description="Integral membrane bound transporter" evidence="6">
    <location>
        <begin position="261"/>
        <end position="355"/>
    </location>
</feature>
<reference evidence="7 8" key="1">
    <citation type="submission" date="2020-05" db="EMBL/GenBank/DDBJ databases">
        <authorList>
            <person name="Kim M.K."/>
        </authorList>
    </citation>
    <scope>NUCLEOTIDE SEQUENCE [LARGE SCALE GENOMIC DNA]</scope>
    <source>
        <strain evidence="7 8">BT25</strain>
    </source>
</reference>
<comment type="subcellular location">
    <subcellularLocation>
        <location evidence="1">Membrane</location>
        <topology evidence="1">Multi-pass membrane protein</topology>
    </subcellularLocation>
</comment>